<reference evidence="1" key="1">
    <citation type="submission" date="2019-02" db="EMBL/GenBank/DDBJ databases">
        <authorList>
            <person name="Gruber-Vodicka R. H."/>
            <person name="Seah K. B. B."/>
        </authorList>
    </citation>
    <scope>NUCLEOTIDE SEQUENCE</scope>
    <source>
        <strain evidence="1">BECK_BZ131</strain>
    </source>
</reference>
<evidence type="ECO:0000313" key="1">
    <source>
        <dbReference type="EMBL" id="VFJ65747.1"/>
    </source>
</evidence>
<dbReference type="EMBL" id="CAADFE010000008">
    <property type="protein sequence ID" value="VFJ65747.1"/>
    <property type="molecule type" value="Genomic_DNA"/>
</dbReference>
<gene>
    <name evidence="1" type="ORF">BECKFW1821C_GA0114237_100836</name>
</gene>
<proteinExistence type="predicted"/>
<dbReference type="AlphaFoldDB" id="A0A450TF82"/>
<organism evidence="1">
    <name type="scientific">Candidatus Kentrum sp. FW</name>
    <dbReference type="NCBI Taxonomy" id="2126338"/>
    <lineage>
        <taxon>Bacteria</taxon>
        <taxon>Pseudomonadati</taxon>
        <taxon>Pseudomonadota</taxon>
        <taxon>Gammaproteobacteria</taxon>
        <taxon>Candidatus Kentrum</taxon>
    </lineage>
</organism>
<protein>
    <submittedName>
        <fullName evidence="1">Uncharacterized protein</fullName>
    </submittedName>
</protein>
<name>A0A450TF82_9GAMM</name>
<accession>A0A450TF82</accession>
<sequence>MKQNQGIEEHEMREEYDFSGMKGGVRGKYAGAFESTAVTILLDSDVARVFPDARSVNEALRTLARVLRTENQSARQGL</sequence>